<evidence type="ECO:0000259" key="2">
    <source>
        <dbReference type="Pfam" id="PF10583"/>
    </source>
</evidence>
<feature type="compositionally biased region" description="Basic and acidic residues" evidence="1">
    <location>
        <begin position="438"/>
        <end position="455"/>
    </location>
</feature>
<feature type="compositionally biased region" description="Basic and acidic residues" evidence="1">
    <location>
        <begin position="410"/>
        <end position="427"/>
    </location>
</feature>
<dbReference type="InterPro" id="IPR019571">
    <property type="entry name" value="Involucrin_N"/>
</dbReference>
<reference evidence="3" key="1">
    <citation type="journal article" date="2021" name="Evol. Appl.">
        <title>The genome of the Pyrenean desman and the effects of bottlenecks and inbreeding on the genomic landscape of an endangered species.</title>
        <authorList>
            <person name="Escoda L."/>
            <person name="Castresana J."/>
        </authorList>
    </citation>
    <scope>NUCLEOTIDE SEQUENCE</scope>
    <source>
        <strain evidence="3">IBE-C5619</strain>
    </source>
</reference>
<feature type="compositionally biased region" description="Basic and acidic residues" evidence="1">
    <location>
        <begin position="327"/>
        <end position="348"/>
    </location>
</feature>
<sequence length="601" mass="69096">MCYAEPILSLVHYLGWAQTHAARPMSLSHNCPGNPERYTSSVAPSETQAWIPPPWADHQSSPSAVCEYQLHLPAHWDPGLRLPAWPLTTDFSFLVSHFSLDTRPLFAGKTKPFAVSVAVVEALISALDQTNPPGAAGELQNRQFASAEDSQEPLKPVCPPTDTQQEQVKQPTPLPAPCQKVTSELPKELPLQHGGKYATPVKGVPECECEPQPQEPQGQEQNLHHPEQYLDPEQQEPQEQEQHLDQQELQEQEEQQQEKHKEHLEEESLEQQLEQETALKEQELKEQVEEEKRLLEQQLDQEPANKEQLLGHPEKYQEEESPEQQLEQEKVQKEQELKEQVEEEKKLLDQQLDQELANREEQLLGHPEKHQEEESPEQQLEREKVQKEQELKEQLEEEKKLLDQQLDQELANREEQLLGHPEKHREEESLEQQLEQESAQKEQELKEQLEEERLLDNQQDQELANREEQLLGHLEEQETRLELAEQLEGQAEQPAFVLVTAPLSVPWAFTFGLVTEDTRTNSEPNPPQAVRAQKDLPPDQRPPGQAIAIKGFCLSRGRGVTSLEPVFLDTVKCEQIDVSVWENQELTESLRNYPSGYLQME</sequence>
<feature type="compositionally biased region" description="Basic and acidic residues" evidence="1">
    <location>
        <begin position="256"/>
        <end position="266"/>
    </location>
</feature>
<evidence type="ECO:0000313" key="4">
    <source>
        <dbReference type="Proteomes" id="UP000700334"/>
    </source>
</evidence>
<dbReference type="Proteomes" id="UP000700334">
    <property type="component" value="Unassembled WGS sequence"/>
</dbReference>
<name>A0A8J6DDQ1_GALPY</name>
<feature type="compositionally biased region" description="Low complexity" evidence="1">
    <location>
        <begin position="210"/>
        <end position="221"/>
    </location>
</feature>
<keyword evidence="4" id="KW-1185">Reference proteome</keyword>
<protein>
    <submittedName>
        <fullName evidence="3">Involucrin</fullName>
    </submittedName>
</protein>
<feature type="domain" description="Involucrin N-terminal" evidence="2">
    <location>
        <begin position="150"/>
        <end position="203"/>
    </location>
</feature>
<feature type="compositionally biased region" description="Basic and acidic residues" evidence="1">
    <location>
        <begin position="356"/>
        <end position="402"/>
    </location>
</feature>
<feature type="compositionally biased region" description="Polar residues" evidence="1">
    <location>
        <begin position="161"/>
        <end position="170"/>
    </location>
</feature>
<dbReference type="EMBL" id="JAGFMF010012189">
    <property type="protein sequence ID" value="KAG8506077.1"/>
    <property type="molecule type" value="Genomic_DNA"/>
</dbReference>
<evidence type="ECO:0000256" key="1">
    <source>
        <dbReference type="SAM" id="MobiDB-lite"/>
    </source>
</evidence>
<evidence type="ECO:0000313" key="3">
    <source>
        <dbReference type="EMBL" id="KAG8506077.1"/>
    </source>
</evidence>
<dbReference type="Pfam" id="PF10583">
    <property type="entry name" value="Involucrin_N"/>
    <property type="match status" value="1"/>
</dbReference>
<feature type="region of interest" description="Disordered" evidence="1">
    <location>
        <begin position="143"/>
        <end position="458"/>
    </location>
</feature>
<feature type="compositionally biased region" description="Basic and acidic residues" evidence="1">
    <location>
        <begin position="277"/>
        <end position="295"/>
    </location>
</feature>
<proteinExistence type="predicted"/>
<comment type="caution">
    <text evidence="3">The sequence shown here is derived from an EMBL/GenBank/DDBJ whole genome shotgun (WGS) entry which is preliminary data.</text>
</comment>
<feature type="region of interest" description="Disordered" evidence="1">
    <location>
        <begin position="518"/>
        <end position="544"/>
    </location>
</feature>
<gene>
    <name evidence="3" type="ORF">J0S82_002271</name>
</gene>
<dbReference type="AlphaFoldDB" id="A0A8J6DDQ1"/>
<accession>A0A8J6DDQ1</accession>
<organism evidence="3 4">
    <name type="scientific">Galemys pyrenaicus</name>
    <name type="common">Iberian desman</name>
    <name type="synonym">Pyrenean desman</name>
    <dbReference type="NCBI Taxonomy" id="202257"/>
    <lineage>
        <taxon>Eukaryota</taxon>
        <taxon>Metazoa</taxon>
        <taxon>Chordata</taxon>
        <taxon>Craniata</taxon>
        <taxon>Vertebrata</taxon>
        <taxon>Euteleostomi</taxon>
        <taxon>Mammalia</taxon>
        <taxon>Eutheria</taxon>
        <taxon>Laurasiatheria</taxon>
        <taxon>Eulipotyphla</taxon>
        <taxon>Talpidae</taxon>
        <taxon>Galemys</taxon>
    </lineage>
</organism>
<dbReference type="OrthoDB" id="9635080at2759"/>